<proteinExistence type="predicted"/>
<protein>
    <recommendedName>
        <fullName evidence="3">DUF2288 family protein</fullName>
    </recommendedName>
</protein>
<evidence type="ECO:0008006" key="3">
    <source>
        <dbReference type="Google" id="ProtNLM"/>
    </source>
</evidence>
<reference evidence="1 2" key="1">
    <citation type="submission" date="2019-03" db="EMBL/GenBank/DDBJ databases">
        <title>Genomic Encyclopedia of Type Strains, Phase IV (KMG-IV): sequencing the most valuable type-strain genomes for metagenomic binning, comparative biology and taxonomic classification.</title>
        <authorList>
            <person name="Goeker M."/>
        </authorList>
    </citation>
    <scope>NUCLEOTIDE SEQUENCE [LARGE SCALE GENOMIC DNA]</scope>
    <source>
        <strain evidence="1 2">DSM 103923</strain>
    </source>
</reference>
<dbReference type="Proteomes" id="UP000295135">
    <property type="component" value="Unassembled WGS sequence"/>
</dbReference>
<dbReference type="AlphaFoldDB" id="A0A4R3JYZ4"/>
<name>A0A4R3JYZ4_9PROT</name>
<accession>A0A4R3JYZ4</accession>
<dbReference type="OrthoDB" id="195194at2"/>
<gene>
    <name evidence="1" type="ORF">EDC61_10383</name>
</gene>
<dbReference type="EMBL" id="SLZY01000003">
    <property type="protein sequence ID" value="TCS72961.1"/>
    <property type="molecule type" value="Genomic_DNA"/>
</dbReference>
<dbReference type="RefSeq" id="WP_126462018.1">
    <property type="nucleotide sequence ID" value="NZ_AP018721.1"/>
</dbReference>
<keyword evidence="2" id="KW-1185">Reference proteome</keyword>
<dbReference type="Pfam" id="PF10052">
    <property type="entry name" value="DUF2288"/>
    <property type="match status" value="1"/>
</dbReference>
<sequence>MKDHPEALLHAKLNCETGRLHWRELERHFARGAVVKVAPGMDLVEVAVRFAQDDKPTIEAWLEAGRIDRAATEDAVVWQGRQSVFWAVVVAPWVLVQEIAPAQND</sequence>
<organism evidence="1 2">
    <name type="scientific">Sulfuritortus calidifontis</name>
    <dbReference type="NCBI Taxonomy" id="1914471"/>
    <lineage>
        <taxon>Bacteria</taxon>
        <taxon>Pseudomonadati</taxon>
        <taxon>Pseudomonadota</taxon>
        <taxon>Betaproteobacteria</taxon>
        <taxon>Nitrosomonadales</taxon>
        <taxon>Thiobacillaceae</taxon>
        <taxon>Sulfuritortus</taxon>
    </lineage>
</organism>
<evidence type="ECO:0000313" key="2">
    <source>
        <dbReference type="Proteomes" id="UP000295135"/>
    </source>
</evidence>
<comment type="caution">
    <text evidence="1">The sequence shown here is derived from an EMBL/GenBank/DDBJ whole genome shotgun (WGS) entry which is preliminary data.</text>
</comment>
<dbReference type="InterPro" id="IPR018741">
    <property type="entry name" value="DUF2288"/>
</dbReference>
<evidence type="ECO:0000313" key="1">
    <source>
        <dbReference type="EMBL" id="TCS72961.1"/>
    </source>
</evidence>